<feature type="transmembrane region" description="Helical" evidence="1">
    <location>
        <begin position="12"/>
        <end position="35"/>
    </location>
</feature>
<keyword evidence="1" id="KW-0472">Membrane</keyword>
<proteinExistence type="predicted"/>
<dbReference type="OrthoDB" id="3240470at2"/>
<evidence type="ECO:0000256" key="1">
    <source>
        <dbReference type="SAM" id="Phobius"/>
    </source>
</evidence>
<protein>
    <recommendedName>
        <fullName evidence="4">DUF2975 domain-containing protein</fullName>
    </recommendedName>
</protein>
<keyword evidence="1" id="KW-1133">Transmembrane helix</keyword>
<accession>A0A086ZZ94</accession>
<feature type="transmembrane region" description="Helical" evidence="1">
    <location>
        <begin position="55"/>
        <end position="78"/>
    </location>
</feature>
<name>A0A086ZZ94_9BIFI</name>
<feature type="transmembrane region" description="Helical" evidence="1">
    <location>
        <begin position="90"/>
        <end position="118"/>
    </location>
</feature>
<sequence>MQRYMNRWVLDVLKGIVVLIWIGCLWGQAVVVPTLSQAVGDLFYPQNQAAMRWPYLIAGELFLLCVEIAFGAVWRLLTLSGSGRVFTAKALTCVNWVIGCAAAATALTLLVLVVFLISGWNDPVIETMDYYAVAFMLGVVLIAEIGFDLLMTVMRGLLRAATDQSDELEQVI</sequence>
<gene>
    <name evidence="2" type="ORF">BCAL_1770</name>
</gene>
<dbReference type="Proteomes" id="UP000029072">
    <property type="component" value="Unassembled WGS sequence"/>
</dbReference>
<dbReference type="eggNOG" id="ENOG5031V5N">
    <property type="taxonomic scope" value="Bacteria"/>
</dbReference>
<dbReference type="Pfam" id="PF11188">
    <property type="entry name" value="DUF2975"/>
    <property type="match status" value="1"/>
</dbReference>
<reference evidence="2 3" key="1">
    <citation type="submission" date="2014-03" db="EMBL/GenBank/DDBJ databases">
        <title>Genomics of Bifidobacteria.</title>
        <authorList>
            <person name="Ventura M."/>
            <person name="Milani C."/>
            <person name="Lugli G.A."/>
        </authorList>
    </citation>
    <scope>NUCLEOTIDE SEQUENCE [LARGE SCALE GENOMIC DNA]</scope>
    <source>
        <strain evidence="2 3">DSM 23973</strain>
    </source>
</reference>
<dbReference type="InterPro" id="IPR021354">
    <property type="entry name" value="DUF2975"/>
</dbReference>
<evidence type="ECO:0000313" key="2">
    <source>
        <dbReference type="EMBL" id="KFI51844.1"/>
    </source>
</evidence>
<dbReference type="STRING" id="1437609.BCAL_1770"/>
<organism evidence="2 3">
    <name type="scientific">Bifidobacterium callitrichos DSM 23973</name>
    <dbReference type="NCBI Taxonomy" id="1437609"/>
    <lineage>
        <taxon>Bacteria</taxon>
        <taxon>Bacillati</taxon>
        <taxon>Actinomycetota</taxon>
        <taxon>Actinomycetes</taxon>
        <taxon>Bifidobacteriales</taxon>
        <taxon>Bifidobacteriaceae</taxon>
        <taxon>Bifidobacterium</taxon>
    </lineage>
</organism>
<evidence type="ECO:0000313" key="3">
    <source>
        <dbReference type="Proteomes" id="UP000029072"/>
    </source>
</evidence>
<evidence type="ECO:0008006" key="4">
    <source>
        <dbReference type="Google" id="ProtNLM"/>
    </source>
</evidence>
<comment type="caution">
    <text evidence="2">The sequence shown here is derived from an EMBL/GenBank/DDBJ whole genome shotgun (WGS) entry which is preliminary data.</text>
</comment>
<dbReference type="AlphaFoldDB" id="A0A086ZZ94"/>
<keyword evidence="1" id="KW-0812">Transmembrane</keyword>
<dbReference type="EMBL" id="JGYS01000019">
    <property type="protein sequence ID" value="KFI51844.1"/>
    <property type="molecule type" value="Genomic_DNA"/>
</dbReference>
<feature type="transmembrane region" description="Helical" evidence="1">
    <location>
        <begin position="130"/>
        <end position="150"/>
    </location>
</feature>